<reference evidence="5 6" key="1">
    <citation type="submission" date="2024-08" db="EMBL/GenBank/DDBJ databases">
        <authorList>
            <person name="Cucini C."/>
            <person name="Frati F."/>
        </authorList>
    </citation>
    <scope>NUCLEOTIDE SEQUENCE [LARGE SCALE GENOMIC DNA]</scope>
</reference>
<protein>
    <recommendedName>
        <fullName evidence="4">DOMON domain-containing protein</fullName>
    </recommendedName>
</protein>
<dbReference type="PROSITE" id="PS50836">
    <property type="entry name" value="DOMON"/>
    <property type="match status" value="1"/>
</dbReference>
<feature type="chain" id="PRO_5046492696" description="DOMON domain-containing protein" evidence="3">
    <location>
        <begin position="22"/>
        <end position="597"/>
    </location>
</feature>
<dbReference type="PANTHER" id="PTHR10157:SF23">
    <property type="entry name" value="MOXD1 HOMOLOG 1"/>
    <property type="match status" value="1"/>
</dbReference>
<feature type="region of interest" description="Disordered" evidence="2">
    <location>
        <begin position="553"/>
        <end position="574"/>
    </location>
</feature>
<evidence type="ECO:0000259" key="4">
    <source>
        <dbReference type="PROSITE" id="PS50836"/>
    </source>
</evidence>
<feature type="signal peptide" evidence="3">
    <location>
        <begin position="1"/>
        <end position="21"/>
    </location>
</feature>
<proteinExistence type="predicted"/>
<keyword evidence="3" id="KW-0732">Signal</keyword>
<dbReference type="InterPro" id="IPR000945">
    <property type="entry name" value="DBH-like"/>
</dbReference>
<evidence type="ECO:0000313" key="5">
    <source>
        <dbReference type="EMBL" id="CAL8067984.1"/>
    </source>
</evidence>
<evidence type="ECO:0000313" key="6">
    <source>
        <dbReference type="Proteomes" id="UP001642540"/>
    </source>
</evidence>
<dbReference type="SUPFAM" id="SSF49742">
    <property type="entry name" value="PHM/PNGase F"/>
    <property type="match status" value="1"/>
</dbReference>
<dbReference type="InterPro" id="IPR005018">
    <property type="entry name" value="DOMON_domain"/>
</dbReference>
<organism evidence="5 6">
    <name type="scientific">Orchesella dallaii</name>
    <dbReference type="NCBI Taxonomy" id="48710"/>
    <lineage>
        <taxon>Eukaryota</taxon>
        <taxon>Metazoa</taxon>
        <taxon>Ecdysozoa</taxon>
        <taxon>Arthropoda</taxon>
        <taxon>Hexapoda</taxon>
        <taxon>Collembola</taxon>
        <taxon>Entomobryomorpha</taxon>
        <taxon>Entomobryoidea</taxon>
        <taxon>Orchesellidae</taxon>
        <taxon>Orchesellinae</taxon>
        <taxon>Orchesella</taxon>
    </lineage>
</organism>
<keyword evidence="6" id="KW-1185">Reference proteome</keyword>
<feature type="domain" description="DOMON" evidence="4">
    <location>
        <begin position="43"/>
        <end position="163"/>
    </location>
</feature>
<dbReference type="InterPro" id="IPR024548">
    <property type="entry name" value="Cu2_monoox_C"/>
</dbReference>
<dbReference type="InterPro" id="IPR014784">
    <property type="entry name" value="Cu2_ascorb_mOase-like_C"/>
</dbReference>
<keyword evidence="1" id="KW-1015">Disulfide bond</keyword>
<dbReference type="Pfam" id="PF03351">
    <property type="entry name" value="DOMON"/>
    <property type="match status" value="1"/>
</dbReference>
<name>A0ABP1PHG0_9HEXA</name>
<evidence type="ECO:0000256" key="1">
    <source>
        <dbReference type="ARBA" id="ARBA00023157"/>
    </source>
</evidence>
<dbReference type="InterPro" id="IPR045266">
    <property type="entry name" value="DOH_DOMON"/>
</dbReference>
<dbReference type="InterPro" id="IPR008977">
    <property type="entry name" value="PHM/PNGase_F_dom_sf"/>
</dbReference>
<dbReference type="SMART" id="SM00664">
    <property type="entry name" value="DoH"/>
    <property type="match status" value="1"/>
</dbReference>
<comment type="caution">
    <text evidence="5">The sequence shown here is derived from an EMBL/GenBank/DDBJ whole genome shotgun (WGS) entry which is preliminary data.</text>
</comment>
<dbReference type="Pfam" id="PF03712">
    <property type="entry name" value="Cu2_monoox_C"/>
    <property type="match status" value="1"/>
</dbReference>
<dbReference type="CDD" id="cd09631">
    <property type="entry name" value="DOMON_DOH"/>
    <property type="match status" value="1"/>
</dbReference>
<dbReference type="Gene3D" id="2.60.120.230">
    <property type="match status" value="1"/>
</dbReference>
<evidence type="ECO:0000256" key="2">
    <source>
        <dbReference type="SAM" id="MobiDB-lite"/>
    </source>
</evidence>
<evidence type="ECO:0000256" key="3">
    <source>
        <dbReference type="SAM" id="SignalP"/>
    </source>
</evidence>
<dbReference type="Proteomes" id="UP001642540">
    <property type="component" value="Unassembled WGS sequence"/>
</dbReference>
<sequence>MKNLFKIFGVAFLLLNQLVSGGIILKNDKNSVIAAQEALDPQGSYLLSWDVDLATNEITFEVEAATTKGYIDFGISPTGGMAAADIFSAGVYENGTTYAFDMHGDVKNGPPIEDTHSDWELIEARENESKIFLFQKFSRLLNTCDDEDYPISNDTVRIIWSMGETDDLGYHNTTRGTKSLNLLMPDDTDFNPDEYLQWNITSEVEMPKERKRILHTGVFEALLENDYALEHTHHFIIFKCVPPSGQNADEVFGPFVNHTGSNCYAPSQEQELPVNYCLQHYLFVWAKGGHRRFKTGARISYTNNLREIEAGMLTIAHEVHVSLAVPPNQKNYIVAGQCGSKCTELGVIEEDGINVFNSLLHAHLSGKTMKLRHLRGEEELPWFDFDNHYGFNFQQNKPLLEPKKIMKGDHLTIECTYNNVWNKGKIVVGGLSTREEMCMAFLWYYPKIDFEYCGSYYPPSQHFQELGITNYSTAGGSNGGRAKYIINEPIEFAGDYEDSLSTKFNWTEDFVKEFEHRHRYNVQSGICQNSQGSLAAGKVQFPVDFLKFAPEDVCDRQGGGDETTTTPPGGNNGGGQNWINQSLFAILLGYTFWKIQF</sequence>
<dbReference type="PANTHER" id="PTHR10157">
    <property type="entry name" value="DOPAMINE BETA HYDROXYLASE RELATED"/>
    <property type="match status" value="1"/>
</dbReference>
<dbReference type="EMBL" id="CAXLJM020000001">
    <property type="protein sequence ID" value="CAL8067984.1"/>
    <property type="molecule type" value="Genomic_DNA"/>
</dbReference>
<accession>A0ABP1PHG0</accession>
<gene>
    <name evidence="5" type="ORF">ODALV1_LOCUS56</name>
</gene>